<accession>A0AAV4B2W2</accession>
<organism evidence="1 2">
    <name type="scientific">Plakobranchus ocellatus</name>
    <dbReference type="NCBI Taxonomy" id="259542"/>
    <lineage>
        <taxon>Eukaryota</taxon>
        <taxon>Metazoa</taxon>
        <taxon>Spiralia</taxon>
        <taxon>Lophotrochozoa</taxon>
        <taxon>Mollusca</taxon>
        <taxon>Gastropoda</taxon>
        <taxon>Heterobranchia</taxon>
        <taxon>Euthyneura</taxon>
        <taxon>Panpulmonata</taxon>
        <taxon>Sacoglossa</taxon>
        <taxon>Placobranchoidea</taxon>
        <taxon>Plakobranchidae</taxon>
        <taxon>Plakobranchus</taxon>
    </lineage>
</organism>
<dbReference type="AlphaFoldDB" id="A0AAV4B2W2"/>
<protein>
    <submittedName>
        <fullName evidence="1">Uncharacterized protein</fullName>
    </submittedName>
</protein>
<dbReference type="Proteomes" id="UP000735302">
    <property type="component" value="Unassembled WGS sequence"/>
</dbReference>
<evidence type="ECO:0000313" key="2">
    <source>
        <dbReference type="Proteomes" id="UP000735302"/>
    </source>
</evidence>
<sequence length="93" mass="9969">MLRLPGSSRTAQFITTVKDSQLASHLSLEIFFGTSKEETTAEAVTVVFLTSGVVTTTLAPAFITKTVTSDAILFLAPKTQSLSFMLTCIQTAH</sequence>
<gene>
    <name evidence="1" type="ORF">PoB_003956800</name>
</gene>
<name>A0AAV4B2W2_9GAST</name>
<dbReference type="EMBL" id="BLXT01004479">
    <property type="protein sequence ID" value="GFO13063.1"/>
    <property type="molecule type" value="Genomic_DNA"/>
</dbReference>
<comment type="caution">
    <text evidence="1">The sequence shown here is derived from an EMBL/GenBank/DDBJ whole genome shotgun (WGS) entry which is preliminary data.</text>
</comment>
<evidence type="ECO:0000313" key="1">
    <source>
        <dbReference type="EMBL" id="GFO13063.1"/>
    </source>
</evidence>
<proteinExistence type="predicted"/>
<reference evidence="1 2" key="1">
    <citation type="journal article" date="2021" name="Elife">
        <title>Chloroplast acquisition without the gene transfer in kleptoplastic sea slugs, Plakobranchus ocellatus.</title>
        <authorList>
            <person name="Maeda T."/>
            <person name="Takahashi S."/>
            <person name="Yoshida T."/>
            <person name="Shimamura S."/>
            <person name="Takaki Y."/>
            <person name="Nagai Y."/>
            <person name="Toyoda A."/>
            <person name="Suzuki Y."/>
            <person name="Arimoto A."/>
            <person name="Ishii H."/>
            <person name="Satoh N."/>
            <person name="Nishiyama T."/>
            <person name="Hasebe M."/>
            <person name="Maruyama T."/>
            <person name="Minagawa J."/>
            <person name="Obokata J."/>
            <person name="Shigenobu S."/>
        </authorList>
    </citation>
    <scope>NUCLEOTIDE SEQUENCE [LARGE SCALE GENOMIC DNA]</scope>
</reference>
<keyword evidence="2" id="KW-1185">Reference proteome</keyword>